<protein>
    <submittedName>
        <fullName evidence="2">Uncharacterized protein</fullName>
    </submittedName>
</protein>
<proteinExistence type="predicted"/>
<accession>A0A9W8IHX7</accession>
<feature type="compositionally biased region" description="Basic residues" evidence="1">
    <location>
        <begin position="21"/>
        <end position="31"/>
    </location>
</feature>
<dbReference type="OrthoDB" id="5513915at2759"/>
<evidence type="ECO:0000313" key="2">
    <source>
        <dbReference type="EMBL" id="KAJ2851796.1"/>
    </source>
</evidence>
<gene>
    <name evidence="2" type="ORF">IWW36_000757</name>
</gene>
<dbReference type="AlphaFoldDB" id="A0A9W8IHX7"/>
<organism evidence="2 3">
    <name type="scientific">Coemansia brasiliensis</name>
    <dbReference type="NCBI Taxonomy" id="2650707"/>
    <lineage>
        <taxon>Eukaryota</taxon>
        <taxon>Fungi</taxon>
        <taxon>Fungi incertae sedis</taxon>
        <taxon>Zoopagomycota</taxon>
        <taxon>Kickxellomycotina</taxon>
        <taxon>Kickxellomycetes</taxon>
        <taxon>Kickxellales</taxon>
        <taxon>Kickxellaceae</taxon>
        <taxon>Coemansia</taxon>
    </lineage>
</organism>
<dbReference type="Proteomes" id="UP001139887">
    <property type="component" value="Unassembled WGS sequence"/>
</dbReference>
<evidence type="ECO:0000313" key="3">
    <source>
        <dbReference type="Proteomes" id="UP001139887"/>
    </source>
</evidence>
<name>A0A9W8IHX7_9FUNG</name>
<keyword evidence="3" id="KW-1185">Reference proteome</keyword>
<reference evidence="2" key="1">
    <citation type="submission" date="2022-07" db="EMBL/GenBank/DDBJ databases">
        <title>Phylogenomic reconstructions and comparative analyses of Kickxellomycotina fungi.</title>
        <authorList>
            <person name="Reynolds N.K."/>
            <person name="Stajich J.E."/>
            <person name="Barry K."/>
            <person name="Grigoriev I.V."/>
            <person name="Crous P."/>
            <person name="Smith M.E."/>
        </authorList>
    </citation>
    <scope>NUCLEOTIDE SEQUENCE</scope>
    <source>
        <strain evidence="2">NRRL 1566</strain>
    </source>
</reference>
<dbReference type="EMBL" id="JANBUW010000008">
    <property type="protein sequence ID" value="KAJ2851796.1"/>
    <property type="molecule type" value="Genomic_DNA"/>
</dbReference>
<comment type="caution">
    <text evidence="2">The sequence shown here is derived from an EMBL/GenBank/DDBJ whole genome shotgun (WGS) entry which is preliminary data.</text>
</comment>
<feature type="region of interest" description="Disordered" evidence="1">
    <location>
        <begin position="20"/>
        <end position="63"/>
    </location>
</feature>
<evidence type="ECO:0000256" key="1">
    <source>
        <dbReference type="SAM" id="MobiDB-lite"/>
    </source>
</evidence>
<sequence length="112" mass="12833">MSYSGHHSVRASCPDSLLLQRNHKLHSKGHKTPPFYYERSRVARSNSNNGRRKSSNTSVDDPLAVLNDSTRFSQANYECSFCSAQEPTFQGLLDHISSEHPWYDLSIHRNIR</sequence>